<dbReference type="EMBL" id="JAASTX010000017">
    <property type="protein sequence ID" value="MBC1492659.1"/>
    <property type="molecule type" value="Genomic_DNA"/>
</dbReference>
<dbReference type="Pfam" id="PF16302">
    <property type="entry name" value="DUF4944"/>
    <property type="match status" value="1"/>
</dbReference>
<organism evidence="1 2">
    <name type="scientific">Listeria booriae</name>
    <dbReference type="NCBI Taxonomy" id="1552123"/>
    <lineage>
        <taxon>Bacteria</taxon>
        <taxon>Bacillati</taxon>
        <taxon>Bacillota</taxon>
        <taxon>Bacilli</taxon>
        <taxon>Bacillales</taxon>
        <taxon>Listeriaceae</taxon>
        <taxon>Listeria</taxon>
    </lineage>
</organism>
<evidence type="ECO:0000313" key="2">
    <source>
        <dbReference type="Proteomes" id="UP000533953"/>
    </source>
</evidence>
<evidence type="ECO:0000313" key="1">
    <source>
        <dbReference type="EMBL" id="MBC1492659.1"/>
    </source>
</evidence>
<proteinExistence type="predicted"/>
<gene>
    <name evidence="1" type="ORF">HCI99_12610</name>
</gene>
<protein>
    <submittedName>
        <fullName evidence="1">DUF4944 domain-containing protein</fullName>
    </submittedName>
</protein>
<accession>A0A7X0XEF9</accession>
<name>A0A7X0XEF9_9LIST</name>
<comment type="caution">
    <text evidence="1">The sequence shown here is derived from an EMBL/GenBank/DDBJ whole genome shotgun (WGS) entry which is preliminary data.</text>
</comment>
<dbReference type="Proteomes" id="UP000533953">
    <property type="component" value="Unassembled WGS sequence"/>
</dbReference>
<dbReference type="RefSeq" id="WP_185402023.1">
    <property type="nucleotide sequence ID" value="NZ_JAARRI010000001.1"/>
</dbReference>
<dbReference type="AlphaFoldDB" id="A0A7X0XEF9"/>
<dbReference type="InterPro" id="IPR032545">
    <property type="entry name" value="DUF4944"/>
</dbReference>
<reference evidence="1 2" key="1">
    <citation type="submission" date="2020-03" db="EMBL/GenBank/DDBJ databases">
        <title>Soil Listeria distribution.</title>
        <authorList>
            <person name="Liao J."/>
            <person name="Wiedmann M."/>
        </authorList>
    </citation>
    <scope>NUCLEOTIDE SEQUENCE [LARGE SCALE GENOMIC DNA]</scope>
    <source>
        <strain evidence="1 2">FSL L7-1547</strain>
    </source>
</reference>
<sequence>MSKKILILASIILISATAYLIYKINFENHGYAWLGGLGGNDKWKAEYRISRTSANEMYSGELRWAGEPSEKQNLYISHIDTFFDGNKIDVSEINHKPYENMPFAEFQQNVKKDTVIKIIIYGTNSNKKFTEELSLPIEN</sequence>